<protein>
    <submittedName>
        <fullName evidence="1">Uncharacterized protein</fullName>
    </submittedName>
</protein>
<dbReference type="Proteomes" id="UP000198855">
    <property type="component" value="Unassembled WGS sequence"/>
</dbReference>
<dbReference type="EMBL" id="FOMT01000001">
    <property type="protein sequence ID" value="SFD57930.1"/>
    <property type="molecule type" value="Genomic_DNA"/>
</dbReference>
<dbReference type="AlphaFoldDB" id="A0A1I1TR21"/>
<keyword evidence="2" id="KW-1185">Reference proteome</keyword>
<reference evidence="2" key="1">
    <citation type="submission" date="2016-10" db="EMBL/GenBank/DDBJ databases">
        <authorList>
            <person name="Varghese N."/>
            <person name="Submissions S."/>
        </authorList>
    </citation>
    <scope>NUCLEOTIDE SEQUENCE [LARGE SCALE GENOMIC DNA]</scope>
    <source>
        <strain evidence="2">CGMCC 1.10784</strain>
    </source>
</reference>
<organism evidence="1 2">
    <name type="scientific">Paenibacillus catalpae</name>
    <dbReference type="NCBI Taxonomy" id="1045775"/>
    <lineage>
        <taxon>Bacteria</taxon>
        <taxon>Bacillati</taxon>
        <taxon>Bacillota</taxon>
        <taxon>Bacilli</taxon>
        <taxon>Bacillales</taxon>
        <taxon>Paenibacillaceae</taxon>
        <taxon>Paenibacillus</taxon>
    </lineage>
</organism>
<accession>A0A1I1TR21</accession>
<dbReference type="STRING" id="1045775.SAMN05216378_0508"/>
<evidence type="ECO:0000313" key="1">
    <source>
        <dbReference type="EMBL" id="SFD57930.1"/>
    </source>
</evidence>
<sequence length="55" mass="6579">MRLVFFLLTFCWLKLIQNDDSDMMEKSVAFYGKYREDKEINISKISEAGKSDLFY</sequence>
<gene>
    <name evidence="1" type="ORF">SAMN05216378_0508</name>
</gene>
<proteinExistence type="predicted"/>
<evidence type="ECO:0000313" key="2">
    <source>
        <dbReference type="Proteomes" id="UP000198855"/>
    </source>
</evidence>
<name>A0A1I1TR21_9BACL</name>